<protein>
    <submittedName>
        <fullName evidence="1">21423_t:CDS:1</fullName>
    </submittedName>
</protein>
<keyword evidence="2" id="KW-1185">Reference proteome</keyword>
<sequence>MNGKIKNWATNIIILDLHIIEQIRNTNVYNAKGQQIANKKIRYANGFRKMKKALNTALDLGCKQKLINMVTCFVDQKKFELENINNEDTHSGQPEEMQSHKELAHNYSAINLQDPNLRVPLSIVNSNSNSNNSVDNIKD</sequence>
<gene>
    <name evidence="1" type="ORF">CPELLU_LOCUS9292</name>
</gene>
<evidence type="ECO:0000313" key="2">
    <source>
        <dbReference type="Proteomes" id="UP000789759"/>
    </source>
</evidence>
<dbReference type="Proteomes" id="UP000789759">
    <property type="component" value="Unassembled WGS sequence"/>
</dbReference>
<dbReference type="OrthoDB" id="2370036at2759"/>
<organism evidence="1 2">
    <name type="scientific">Cetraspora pellucida</name>
    <dbReference type="NCBI Taxonomy" id="1433469"/>
    <lineage>
        <taxon>Eukaryota</taxon>
        <taxon>Fungi</taxon>
        <taxon>Fungi incertae sedis</taxon>
        <taxon>Mucoromycota</taxon>
        <taxon>Glomeromycotina</taxon>
        <taxon>Glomeromycetes</taxon>
        <taxon>Diversisporales</taxon>
        <taxon>Gigasporaceae</taxon>
        <taxon>Cetraspora</taxon>
    </lineage>
</organism>
<name>A0A9N9DRG3_9GLOM</name>
<dbReference type="AlphaFoldDB" id="A0A9N9DRG3"/>
<feature type="non-terminal residue" evidence="1">
    <location>
        <position position="139"/>
    </location>
</feature>
<dbReference type="EMBL" id="CAJVQA010007030">
    <property type="protein sequence ID" value="CAG8650226.1"/>
    <property type="molecule type" value="Genomic_DNA"/>
</dbReference>
<accession>A0A9N9DRG3</accession>
<comment type="caution">
    <text evidence="1">The sequence shown here is derived from an EMBL/GenBank/DDBJ whole genome shotgun (WGS) entry which is preliminary data.</text>
</comment>
<evidence type="ECO:0000313" key="1">
    <source>
        <dbReference type="EMBL" id="CAG8650226.1"/>
    </source>
</evidence>
<reference evidence="1" key="1">
    <citation type="submission" date="2021-06" db="EMBL/GenBank/DDBJ databases">
        <authorList>
            <person name="Kallberg Y."/>
            <person name="Tangrot J."/>
            <person name="Rosling A."/>
        </authorList>
    </citation>
    <scope>NUCLEOTIDE SEQUENCE</scope>
    <source>
        <strain evidence="1">FL966</strain>
    </source>
</reference>
<proteinExistence type="predicted"/>